<proteinExistence type="predicted"/>
<organism evidence="1 2">
    <name type="scientific">Catharanthus roseus</name>
    <name type="common">Madagascar periwinkle</name>
    <name type="synonym">Vinca rosea</name>
    <dbReference type="NCBI Taxonomy" id="4058"/>
    <lineage>
        <taxon>Eukaryota</taxon>
        <taxon>Viridiplantae</taxon>
        <taxon>Streptophyta</taxon>
        <taxon>Embryophyta</taxon>
        <taxon>Tracheophyta</taxon>
        <taxon>Spermatophyta</taxon>
        <taxon>Magnoliopsida</taxon>
        <taxon>eudicotyledons</taxon>
        <taxon>Gunneridae</taxon>
        <taxon>Pentapetalae</taxon>
        <taxon>asterids</taxon>
        <taxon>lamiids</taxon>
        <taxon>Gentianales</taxon>
        <taxon>Apocynaceae</taxon>
        <taxon>Rauvolfioideae</taxon>
        <taxon>Vinceae</taxon>
        <taxon>Catharanthinae</taxon>
        <taxon>Catharanthus</taxon>
    </lineage>
</organism>
<keyword evidence="2" id="KW-1185">Reference proteome</keyword>
<evidence type="ECO:0000313" key="1">
    <source>
        <dbReference type="EMBL" id="KAI5679983.1"/>
    </source>
</evidence>
<name>A0ACC0C5B3_CATRO</name>
<reference evidence="2" key="1">
    <citation type="journal article" date="2023" name="Nat. Plants">
        <title>Single-cell RNA sequencing provides a high-resolution roadmap for understanding the multicellular compartmentation of specialized metabolism.</title>
        <authorList>
            <person name="Sun S."/>
            <person name="Shen X."/>
            <person name="Li Y."/>
            <person name="Li Y."/>
            <person name="Wang S."/>
            <person name="Li R."/>
            <person name="Zhang H."/>
            <person name="Shen G."/>
            <person name="Guo B."/>
            <person name="Wei J."/>
            <person name="Xu J."/>
            <person name="St-Pierre B."/>
            <person name="Chen S."/>
            <person name="Sun C."/>
        </authorList>
    </citation>
    <scope>NUCLEOTIDE SEQUENCE [LARGE SCALE GENOMIC DNA]</scope>
</reference>
<dbReference type="EMBL" id="CM044701">
    <property type="protein sequence ID" value="KAI5679983.1"/>
    <property type="molecule type" value="Genomic_DNA"/>
</dbReference>
<comment type="caution">
    <text evidence="1">The sequence shown here is derived from an EMBL/GenBank/DDBJ whole genome shotgun (WGS) entry which is preliminary data.</text>
</comment>
<accession>A0ACC0C5B3</accession>
<gene>
    <name evidence="1" type="ORF">M9H77_01210</name>
</gene>
<evidence type="ECO:0000313" key="2">
    <source>
        <dbReference type="Proteomes" id="UP001060085"/>
    </source>
</evidence>
<dbReference type="Proteomes" id="UP001060085">
    <property type="component" value="Linkage Group LG01"/>
</dbReference>
<protein>
    <submittedName>
        <fullName evidence="1">Uncharacterized protein</fullName>
    </submittedName>
</protein>
<sequence length="283" mass="30377">MAEETYKVSLNVYDLSQGLARQLSSTFLGKVIEGVWHTGVVVYGNEYYFGGGIQQAPAGSTPYGTPVRVVDLGVTHVPQDVFELYLQEISPRYTEESYSLLTHNCNNFSNEVAQFLVGATIPDYILNLPNEVMNSPGGALFLPMIQRLETTLKAGAVPQAPQFKPTVAPATPAATSVNRSVDGNTVQSKQVNHKDNSAAYGEQEMSKDDTVASADKASCGQEKPSANSSKGDLLGDARSKVQEEIGKEFEAIMASGTFRASEAAAMATRKVMLKYGYANAAQS</sequence>